<dbReference type="GO" id="GO:0000978">
    <property type="term" value="F:RNA polymerase II cis-regulatory region sequence-specific DNA binding"/>
    <property type="evidence" value="ECO:0007669"/>
    <property type="project" value="TreeGrafter"/>
</dbReference>
<dbReference type="GO" id="GO:0008270">
    <property type="term" value="F:zinc ion binding"/>
    <property type="evidence" value="ECO:0007669"/>
    <property type="project" value="UniProtKB-KW"/>
</dbReference>
<feature type="region of interest" description="Disordered" evidence="8">
    <location>
        <begin position="317"/>
        <end position="340"/>
    </location>
</feature>
<evidence type="ECO:0000256" key="2">
    <source>
        <dbReference type="ARBA" id="ARBA00022723"/>
    </source>
</evidence>
<feature type="region of interest" description="Disordered" evidence="8">
    <location>
        <begin position="22"/>
        <end position="96"/>
    </location>
</feature>
<comment type="subcellular location">
    <subcellularLocation>
        <location evidence="1">Nucleus</location>
    </subcellularLocation>
</comment>
<dbReference type="Proteomes" id="UP000774326">
    <property type="component" value="Unassembled WGS sequence"/>
</dbReference>
<name>A0A9P8Q0C7_WICPI</name>
<dbReference type="PANTHER" id="PTHR24388:SF54">
    <property type="entry name" value="PROTEIN ESCARGOT"/>
    <property type="match status" value="1"/>
</dbReference>
<evidence type="ECO:0000256" key="5">
    <source>
        <dbReference type="ARBA" id="ARBA00022833"/>
    </source>
</evidence>
<gene>
    <name evidence="10" type="ORF">WICPIJ_007379</name>
</gene>
<evidence type="ECO:0000256" key="4">
    <source>
        <dbReference type="ARBA" id="ARBA00022771"/>
    </source>
</evidence>
<dbReference type="PROSITE" id="PS50157">
    <property type="entry name" value="ZINC_FINGER_C2H2_2"/>
    <property type="match status" value="2"/>
</dbReference>
<feature type="compositionally biased region" description="Polar residues" evidence="8">
    <location>
        <begin position="22"/>
        <end position="38"/>
    </location>
</feature>
<feature type="region of interest" description="Disordered" evidence="8">
    <location>
        <begin position="116"/>
        <end position="149"/>
    </location>
</feature>
<feature type="region of interest" description="Disordered" evidence="8">
    <location>
        <begin position="264"/>
        <end position="291"/>
    </location>
</feature>
<dbReference type="PROSITE" id="PS00028">
    <property type="entry name" value="ZINC_FINGER_C2H2_1"/>
    <property type="match status" value="2"/>
</dbReference>
<feature type="region of interest" description="Disordered" evidence="8">
    <location>
        <begin position="183"/>
        <end position="242"/>
    </location>
</feature>
<sequence length="439" mass="47937">MENNSYPDGIVSFKKFSFSGTNYSQRPNNGTLNFQQYPIPQPYNPLPRDSSSFLLNAPAAGHPPPPPPPPPPSSTIGKESITTQGSGQFIPSSGVTSPSYFSNPSFLLPRDSSSFLLNAPAAGHPPPPPPPPSSTIGKEGSGQFIPSSGVTSPSYFSNPSFLSTLGTQPATYEVPYPTSQFPVFQPTPASSREHPVFQLPDTKFPNIHTSRNSSIVFQDPFKESKPASPYSNSVTPRTNSSSTHMMLKYRSSFSQFPTDLDSLPSSFNIAPEQGSSGTSSKKSSLLESNDSRNKLSVDYTKPAIHLSLQYPEAVLKSHSSTPPTPLLVPSLSTSNAPSSSQLLTQAQPLKPLQVTPQIVPTKDNKFLIKPLKKRRSKGDPPLEYRCPCCPKVYDKLNNLKSHLATHSTARPYVCKYCQRGFARNYDCKRHQLLHEKGKR</sequence>
<reference evidence="10" key="2">
    <citation type="submission" date="2021-01" db="EMBL/GenBank/DDBJ databases">
        <authorList>
            <person name="Schikora-Tamarit M.A."/>
        </authorList>
    </citation>
    <scope>NUCLEOTIDE SEQUENCE</scope>
    <source>
        <strain evidence="10">CBS2887</strain>
    </source>
</reference>
<evidence type="ECO:0000256" key="1">
    <source>
        <dbReference type="ARBA" id="ARBA00004123"/>
    </source>
</evidence>
<keyword evidence="3" id="KW-0677">Repeat</keyword>
<organism evidence="10 11">
    <name type="scientific">Wickerhamomyces pijperi</name>
    <name type="common">Yeast</name>
    <name type="synonym">Pichia pijperi</name>
    <dbReference type="NCBI Taxonomy" id="599730"/>
    <lineage>
        <taxon>Eukaryota</taxon>
        <taxon>Fungi</taxon>
        <taxon>Dikarya</taxon>
        <taxon>Ascomycota</taxon>
        <taxon>Saccharomycotina</taxon>
        <taxon>Saccharomycetes</taxon>
        <taxon>Phaffomycetales</taxon>
        <taxon>Wickerhamomycetaceae</taxon>
        <taxon>Wickerhamomyces</taxon>
    </lineage>
</organism>
<dbReference type="InterPro" id="IPR013087">
    <property type="entry name" value="Znf_C2H2_type"/>
</dbReference>
<dbReference type="InterPro" id="IPR036236">
    <property type="entry name" value="Znf_C2H2_sf"/>
</dbReference>
<keyword evidence="5" id="KW-0862">Zinc</keyword>
<dbReference type="SMART" id="SM00355">
    <property type="entry name" value="ZnF_C2H2"/>
    <property type="match status" value="2"/>
</dbReference>
<evidence type="ECO:0000256" key="3">
    <source>
        <dbReference type="ARBA" id="ARBA00022737"/>
    </source>
</evidence>
<reference evidence="10" key="1">
    <citation type="journal article" date="2021" name="Open Biol.">
        <title>Shared evolutionary footprints suggest mitochondrial oxidative damage underlies multiple complex I losses in fungi.</title>
        <authorList>
            <person name="Schikora-Tamarit M.A."/>
            <person name="Marcet-Houben M."/>
            <person name="Nosek J."/>
            <person name="Gabaldon T."/>
        </authorList>
    </citation>
    <scope>NUCLEOTIDE SEQUENCE</scope>
    <source>
        <strain evidence="10">CBS2887</strain>
    </source>
</reference>
<feature type="compositionally biased region" description="Polar residues" evidence="8">
    <location>
        <begin position="207"/>
        <end position="216"/>
    </location>
</feature>
<evidence type="ECO:0000313" key="11">
    <source>
        <dbReference type="Proteomes" id="UP000774326"/>
    </source>
</evidence>
<dbReference type="InterPro" id="IPR050527">
    <property type="entry name" value="Snail/Krueppel_Znf"/>
</dbReference>
<dbReference type="GO" id="GO:0000981">
    <property type="term" value="F:DNA-binding transcription factor activity, RNA polymerase II-specific"/>
    <property type="evidence" value="ECO:0007669"/>
    <property type="project" value="TreeGrafter"/>
</dbReference>
<dbReference type="SUPFAM" id="SSF57667">
    <property type="entry name" value="beta-beta-alpha zinc fingers"/>
    <property type="match status" value="1"/>
</dbReference>
<feature type="compositionally biased region" description="Polar residues" evidence="8">
    <location>
        <begin position="229"/>
        <end position="242"/>
    </location>
</feature>
<feature type="compositionally biased region" description="Pro residues" evidence="8">
    <location>
        <begin position="123"/>
        <end position="133"/>
    </location>
</feature>
<evidence type="ECO:0000313" key="10">
    <source>
        <dbReference type="EMBL" id="KAH3681653.1"/>
    </source>
</evidence>
<feature type="compositionally biased region" description="Pro residues" evidence="8">
    <location>
        <begin position="61"/>
        <end position="73"/>
    </location>
</feature>
<feature type="domain" description="C2H2-type" evidence="9">
    <location>
        <begin position="412"/>
        <end position="439"/>
    </location>
</feature>
<comment type="caution">
    <text evidence="10">The sequence shown here is derived from an EMBL/GenBank/DDBJ whole genome shotgun (WGS) entry which is preliminary data.</text>
</comment>
<feature type="compositionally biased region" description="Polar residues" evidence="8">
    <location>
        <begin position="74"/>
        <end position="96"/>
    </location>
</feature>
<dbReference type="GO" id="GO:0005634">
    <property type="term" value="C:nucleus"/>
    <property type="evidence" value="ECO:0007669"/>
    <property type="project" value="UniProtKB-SubCell"/>
</dbReference>
<evidence type="ECO:0000256" key="8">
    <source>
        <dbReference type="SAM" id="MobiDB-lite"/>
    </source>
</evidence>
<accession>A0A9P8Q0C7</accession>
<keyword evidence="2" id="KW-0479">Metal-binding</keyword>
<protein>
    <recommendedName>
        <fullName evidence="9">C2H2-type domain-containing protein</fullName>
    </recommendedName>
</protein>
<evidence type="ECO:0000256" key="6">
    <source>
        <dbReference type="ARBA" id="ARBA00023242"/>
    </source>
</evidence>
<evidence type="ECO:0000256" key="7">
    <source>
        <dbReference type="PROSITE-ProRule" id="PRU00042"/>
    </source>
</evidence>
<dbReference type="EMBL" id="JAEUBG010004337">
    <property type="protein sequence ID" value="KAH3681653.1"/>
    <property type="molecule type" value="Genomic_DNA"/>
</dbReference>
<evidence type="ECO:0000259" key="9">
    <source>
        <dbReference type="PROSITE" id="PS50157"/>
    </source>
</evidence>
<dbReference type="OrthoDB" id="8117402at2759"/>
<keyword evidence="6" id="KW-0539">Nucleus</keyword>
<keyword evidence="4 7" id="KW-0863">Zinc-finger</keyword>
<proteinExistence type="predicted"/>
<dbReference type="AlphaFoldDB" id="A0A9P8Q0C7"/>
<dbReference type="PANTHER" id="PTHR24388">
    <property type="entry name" value="ZINC FINGER PROTEIN"/>
    <property type="match status" value="1"/>
</dbReference>
<feature type="compositionally biased region" description="Low complexity" evidence="8">
    <location>
        <begin position="274"/>
        <end position="288"/>
    </location>
</feature>
<feature type="domain" description="C2H2-type" evidence="9">
    <location>
        <begin position="384"/>
        <end position="411"/>
    </location>
</feature>
<keyword evidence="11" id="KW-1185">Reference proteome</keyword>
<dbReference type="Gene3D" id="3.30.160.60">
    <property type="entry name" value="Classic Zinc Finger"/>
    <property type="match status" value="1"/>
</dbReference>